<evidence type="ECO:0000313" key="8">
    <source>
        <dbReference type="EMBL" id="CAL5140356.1"/>
    </source>
</evidence>
<dbReference type="GO" id="GO:0016174">
    <property type="term" value="F:NAD(P)H oxidase H2O2-forming activity"/>
    <property type="evidence" value="ECO:0007669"/>
    <property type="project" value="TreeGrafter"/>
</dbReference>
<accession>A0AAV2TVZ3</accession>
<dbReference type="InterPro" id="IPR023753">
    <property type="entry name" value="FAD/NAD-binding_dom"/>
</dbReference>
<feature type="region of interest" description="Disordered" evidence="5">
    <location>
        <begin position="319"/>
        <end position="348"/>
    </location>
</feature>
<evidence type="ECO:0000256" key="4">
    <source>
        <dbReference type="ARBA" id="ARBA00023002"/>
    </source>
</evidence>
<organism evidence="8 9">
    <name type="scientific">Calicophoron daubneyi</name>
    <name type="common">Rumen fluke</name>
    <name type="synonym">Paramphistomum daubneyi</name>
    <dbReference type="NCBI Taxonomy" id="300641"/>
    <lineage>
        <taxon>Eukaryota</taxon>
        <taxon>Metazoa</taxon>
        <taxon>Spiralia</taxon>
        <taxon>Lophotrochozoa</taxon>
        <taxon>Platyhelminthes</taxon>
        <taxon>Trematoda</taxon>
        <taxon>Digenea</taxon>
        <taxon>Plagiorchiida</taxon>
        <taxon>Pronocephalata</taxon>
        <taxon>Paramphistomoidea</taxon>
        <taxon>Paramphistomidae</taxon>
        <taxon>Calicophoron</taxon>
    </lineage>
</organism>
<dbReference type="SUPFAM" id="SSF55424">
    <property type="entry name" value="FAD/NAD-linked reductases, dimerisation (C-terminal) domain"/>
    <property type="match status" value="1"/>
</dbReference>
<dbReference type="PRINTS" id="PR00368">
    <property type="entry name" value="FADPNR"/>
</dbReference>
<feature type="domain" description="FAD/NAD(P)-binding" evidence="7">
    <location>
        <begin position="106"/>
        <end position="317"/>
    </location>
</feature>
<keyword evidence="6" id="KW-0472">Membrane</keyword>
<dbReference type="EMBL" id="CAXLJL010000711">
    <property type="protein sequence ID" value="CAL5140356.1"/>
    <property type="molecule type" value="Genomic_DNA"/>
</dbReference>
<reference evidence="8" key="1">
    <citation type="submission" date="2024-06" db="EMBL/GenBank/DDBJ databases">
        <authorList>
            <person name="Liu X."/>
            <person name="Lenzi L."/>
            <person name="Haldenby T S."/>
            <person name="Uol C."/>
        </authorList>
    </citation>
    <scope>NUCLEOTIDE SEQUENCE</scope>
</reference>
<evidence type="ECO:0000313" key="9">
    <source>
        <dbReference type="Proteomes" id="UP001497525"/>
    </source>
</evidence>
<keyword evidence="6" id="KW-1133">Transmembrane helix</keyword>
<dbReference type="InterPro" id="IPR050446">
    <property type="entry name" value="FAD-oxidoreductase/Apoptosis"/>
</dbReference>
<dbReference type="Gene3D" id="3.30.390.30">
    <property type="match status" value="1"/>
</dbReference>
<feature type="compositionally biased region" description="Basic and acidic residues" evidence="5">
    <location>
        <begin position="704"/>
        <end position="713"/>
    </location>
</feature>
<dbReference type="Pfam" id="PF07992">
    <property type="entry name" value="Pyr_redox_2"/>
    <property type="match status" value="2"/>
</dbReference>
<evidence type="ECO:0000256" key="5">
    <source>
        <dbReference type="SAM" id="MobiDB-lite"/>
    </source>
</evidence>
<dbReference type="AlphaFoldDB" id="A0AAV2TVZ3"/>
<keyword evidence="3" id="KW-0274">FAD</keyword>
<feature type="domain" description="FAD/NAD(P)-binding" evidence="7">
    <location>
        <begin position="438"/>
        <end position="515"/>
    </location>
</feature>
<dbReference type="GO" id="GO:0033108">
    <property type="term" value="P:mitochondrial respiratory chain complex assembly"/>
    <property type="evidence" value="ECO:0007669"/>
    <property type="project" value="TreeGrafter"/>
</dbReference>
<sequence length="735" mass="80400">MGGQGKAAGGGMGTGLLAAITVACLVGGTLGIRWYFNQIPDYDQMKKEARQHLKSTPGYADIAAVDDKSATRSTMVYTEKAADSKEFPPLNYVNSDKAGFPDRVTYLIVGAGTAGLAAARSIRASDSKSRVLMVAGGSGPGDSTEPGIPETDFTEPPPYLKPPLSKELWRRNKEREKRLLTPQGDIRHHSWLYYEADTFFLKPEELNTVEYGGVALLRGDPVVRLNPDEHIATLASGRTIIYDKCLLATGGKPKRFSQLEMCAQTNKNLVELGYVSYFRNLADYRKLRDVTDRLRKTGGKIAVIGGGFLGSELTVSLLTEPTSSKEKSDKDSGAKPTEAPGNPSKPRLSVTHVFRESAPLGHVLPPCLASATARFEAGRGAEVWPSCEVVNVSLVESGPEQASPPKKERTFSMKKREPPNEPEHRIRLRIRRNDSWSDKTEELVVDHVVCAIGIEANTDLAENADLEVDPNNGGFLVNAEMEARAGVYAAGDAASYWDPILSCRRRVEHLNFAEETGRLAGKNMAAPFVKPDLSDGTTDPVRSSTYHYQSSMWSTLGPNLTWDAIGDVNARRLLTHAFFSPEANEDASSSTVPNSELGRLGHGVVFYLTPKEKKLVGVLLWNLPEEIYHDEEYAAPSRLNIARSLLAERRRVGQRVPKDDSTATTDPVEAELQQLARRFDLYGELERDYAELKAYTEAKKLEMAAETTGEGKGETLTTSEAEKTDTNSETGGQAS</sequence>
<dbReference type="GO" id="GO:0005739">
    <property type="term" value="C:mitochondrion"/>
    <property type="evidence" value="ECO:0007669"/>
    <property type="project" value="TreeGrafter"/>
</dbReference>
<dbReference type="SMART" id="SM01353">
    <property type="entry name" value="AIF_C"/>
    <property type="match status" value="1"/>
</dbReference>
<dbReference type="Proteomes" id="UP001497525">
    <property type="component" value="Unassembled WGS sequence"/>
</dbReference>
<dbReference type="InterPro" id="IPR016156">
    <property type="entry name" value="FAD/NAD-linked_Rdtase_dimer_sf"/>
</dbReference>
<comment type="caution">
    <text evidence="8">The sequence shown here is derived from an EMBL/GenBank/DDBJ whole genome shotgun (WGS) entry which is preliminary data.</text>
</comment>
<feature type="region of interest" description="Disordered" evidence="5">
    <location>
        <begin position="396"/>
        <end position="423"/>
    </location>
</feature>
<dbReference type="GO" id="GO:0071949">
    <property type="term" value="F:FAD binding"/>
    <property type="evidence" value="ECO:0007669"/>
    <property type="project" value="TreeGrafter"/>
</dbReference>
<feature type="region of interest" description="Disordered" evidence="5">
    <location>
        <begin position="704"/>
        <end position="735"/>
    </location>
</feature>
<dbReference type="SUPFAM" id="SSF51905">
    <property type="entry name" value="FAD/NAD(P)-binding domain"/>
    <property type="match status" value="1"/>
</dbReference>
<evidence type="ECO:0000259" key="7">
    <source>
        <dbReference type="Pfam" id="PF07992"/>
    </source>
</evidence>
<evidence type="ECO:0000256" key="6">
    <source>
        <dbReference type="SAM" id="Phobius"/>
    </source>
</evidence>
<keyword evidence="2" id="KW-0285">Flavoprotein</keyword>
<keyword evidence="4" id="KW-0560">Oxidoreductase</keyword>
<protein>
    <recommendedName>
        <fullName evidence="7">FAD/NAD(P)-binding domain-containing protein</fullName>
    </recommendedName>
</protein>
<dbReference type="PANTHER" id="PTHR43557:SF4">
    <property type="entry name" value="APOPTOSIS-INDUCING FACTOR 1, MITOCHONDRIAL"/>
    <property type="match status" value="1"/>
</dbReference>
<evidence type="ECO:0000256" key="2">
    <source>
        <dbReference type="ARBA" id="ARBA00022630"/>
    </source>
</evidence>
<name>A0AAV2TVZ3_CALDB</name>
<dbReference type="InterPro" id="IPR036188">
    <property type="entry name" value="FAD/NAD-bd_sf"/>
</dbReference>
<dbReference type="Gene3D" id="3.50.50.60">
    <property type="entry name" value="FAD/NAD(P)-binding domain"/>
    <property type="match status" value="4"/>
</dbReference>
<evidence type="ECO:0000256" key="1">
    <source>
        <dbReference type="ARBA" id="ARBA00006442"/>
    </source>
</evidence>
<dbReference type="PROSITE" id="PS51257">
    <property type="entry name" value="PROKAR_LIPOPROTEIN"/>
    <property type="match status" value="1"/>
</dbReference>
<keyword evidence="6" id="KW-0812">Transmembrane</keyword>
<gene>
    <name evidence="8" type="ORF">CDAUBV1_LOCUS15685</name>
</gene>
<dbReference type="PANTHER" id="PTHR43557">
    <property type="entry name" value="APOPTOSIS-INDUCING FACTOR 1"/>
    <property type="match status" value="1"/>
</dbReference>
<feature type="transmembrane region" description="Helical" evidence="6">
    <location>
        <begin position="12"/>
        <end position="36"/>
    </location>
</feature>
<proteinExistence type="inferred from homology"/>
<feature type="region of interest" description="Disordered" evidence="5">
    <location>
        <begin position="136"/>
        <end position="161"/>
    </location>
</feature>
<dbReference type="GO" id="GO:0006915">
    <property type="term" value="P:apoptotic process"/>
    <property type="evidence" value="ECO:0007669"/>
    <property type="project" value="TreeGrafter"/>
</dbReference>
<evidence type="ECO:0000256" key="3">
    <source>
        <dbReference type="ARBA" id="ARBA00022827"/>
    </source>
</evidence>
<feature type="compositionally biased region" description="Basic and acidic residues" evidence="5">
    <location>
        <begin position="323"/>
        <end position="333"/>
    </location>
</feature>
<feature type="compositionally biased region" description="Basic and acidic residues" evidence="5">
    <location>
        <begin position="405"/>
        <end position="423"/>
    </location>
</feature>
<comment type="similarity">
    <text evidence="1">Belongs to the FAD-dependent oxidoreductase family.</text>
</comment>